<feature type="region of interest" description="Disordered" evidence="1">
    <location>
        <begin position="158"/>
        <end position="186"/>
    </location>
</feature>
<sequence>MGDRFCGGGGGATGGRSGCVLWTVLLCVGWLQAETIHFTNSPKLIMASKNFTTYEIEVPGSKPITIIEATDDAYDRAPQNTFPKEVQIPGGPTTSFRTSTGLSVSRPSQDSQGAEQTGGSRKTLYSPELLNKFLQEYSEKLRNADSATRKRLNEITMLNSNMNRKQNEVGAADGSHGADGGAEEHQYRNKAPHLDAIEAESQGGSHGVPEDEPKTEDEFVFNDTYERHGIAGGGGGSNKRWYQEGGSGGYPSPSHTQTQQLHHKNHPWNIKDGWVTLEAVPWSESKVSKWHATNGGGSEQNKGPASPGKVTVAMQHALDKYWNAAGSIASEETPKYKPVATSGSIGASSYYTGEEEDGYGYGGISSDGHRSPLNRLPTSVGTQPPVESFYNRRRPIATLYSDQRPDADRSRPAASPQQPQQLTQPIDSWYEQQLHTSNPYDAMKAYHHDQPGPSYPTPTTTANRDIITDGRPANFPKFAPERAGPSPQPSAASYIGDAGSGQRVRPVSYPDRGNGEWVLISTTKGYQYPKRRQGQRAITFSPATSTSHQTVKLTVLPMKNALDMTTSHNGLIEVSSSTQTVEDAVKQQKSKRKGTGQYAGPTGATVATKPDRKKKHPKTTPGAPQTFSLMRRDAAQDSSAVLAAVGAGMVPATMAILAPMVLGKKKK</sequence>
<feature type="region of interest" description="Disordered" evidence="1">
    <location>
        <begin position="81"/>
        <end position="124"/>
    </location>
</feature>
<feature type="region of interest" description="Disordered" evidence="1">
    <location>
        <begin position="443"/>
        <end position="462"/>
    </location>
</feature>
<feature type="compositionally biased region" description="Low complexity" evidence="1">
    <location>
        <begin position="412"/>
        <end position="421"/>
    </location>
</feature>
<accession>A0A182P998</accession>
<name>A0A182P998_9DIPT</name>
<proteinExistence type="predicted"/>
<protein>
    <submittedName>
        <fullName evidence="4">Uncharacterized protein</fullName>
    </submittedName>
</protein>
<dbReference type="VEuPathDB" id="VectorBase:AEPI003502"/>
<evidence type="ECO:0000313" key="4">
    <source>
        <dbReference type="EnsemblMetazoa" id="AEPI003502-PA"/>
    </source>
</evidence>
<feature type="compositionally biased region" description="Polar residues" evidence="1">
    <location>
        <begin position="92"/>
        <end position="120"/>
    </location>
</feature>
<feature type="region of interest" description="Disordered" evidence="1">
    <location>
        <begin position="289"/>
        <end position="308"/>
    </location>
</feature>
<feature type="region of interest" description="Disordered" evidence="1">
    <location>
        <begin position="585"/>
        <end position="626"/>
    </location>
</feature>
<keyword evidence="2" id="KW-0472">Membrane</keyword>
<dbReference type="Proteomes" id="UP000075885">
    <property type="component" value="Unassembled WGS sequence"/>
</dbReference>
<evidence type="ECO:0000256" key="1">
    <source>
        <dbReference type="SAM" id="MobiDB-lite"/>
    </source>
</evidence>
<keyword evidence="5" id="KW-1185">Reference proteome</keyword>
<keyword evidence="2" id="KW-0812">Transmembrane</keyword>
<reference evidence="5" key="1">
    <citation type="submission" date="2013-03" db="EMBL/GenBank/DDBJ databases">
        <title>The Genome Sequence of Anopheles epiroticus epiroticus2.</title>
        <authorList>
            <consortium name="The Broad Institute Genomics Platform"/>
            <person name="Neafsey D.E."/>
            <person name="Howell P."/>
            <person name="Walker B."/>
            <person name="Young S.K."/>
            <person name="Zeng Q."/>
            <person name="Gargeya S."/>
            <person name="Fitzgerald M."/>
            <person name="Haas B."/>
            <person name="Abouelleil A."/>
            <person name="Allen A.W."/>
            <person name="Alvarado L."/>
            <person name="Arachchi H.M."/>
            <person name="Berlin A.M."/>
            <person name="Chapman S.B."/>
            <person name="Gainer-Dewar J."/>
            <person name="Goldberg J."/>
            <person name="Griggs A."/>
            <person name="Gujja S."/>
            <person name="Hansen M."/>
            <person name="Howarth C."/>
            <person name="Imamovic A."/>
            <person name="Ireland A."/>
            <person name="Larimer J."/>
            <person name="McCowan C."/>
            <person name="Murphy C."/>
            <person name="Pearson M."/>
            <person name="Poon T.W."/>
            <person name="Priest M."/>
            <person name="Roberts A."/>
            <person name="Saif S."/>
            <person name="Shea T."/>
            <person name="Sisk P."/>
            <person name="Sykes S."/>
            <person name="Wortman J."/>
            <person name="Nusbaum C."/>
            <person name="Birren B."/>
        </authorList>
    </citation>
    <scope>NUCLEOTIDE SEQUENCE [LARGE SCALE GENOMIC DNA]</scope>
    <source>
        <strain evidence="5">Epiroticus2</strain>
    </source>
</reference>
<dbReference type="AlphaFoldDB" id="A0A182P998"/>
<evidence type="ECO:0000313" key="5">
    <source>
        <dbReference type="Proteomes" id="UP000075885"/>
    </source>
</evidence>
<evidence type="ECO:0000256" key="3">
    <source>
        <dbReference type="SAM" id="SignalP"/>
    </source>
</evidence>
<feature type="chain" id="PRO_5008130985" evidence="3">
    <location>
        <begin position="34"/>
        <end position="667"/>
    </location>
</feature>
<evidence type="ECO:0000256" key="2">
    <source>
        <dbReference type="SAM" id="Phobius"/>
    </source>
</evidence>
<feature type="region of interest" description="Disordered" evidence="1">
    <location>
        <begin position="361"/>
        <end position="425"/>
    </location>
</feature>
<reference evidence="4" key="2">
    <citation type="submission" date="2020-05" db="UniProtKB">
        <authorList>
            <consortium name="EnsemblMetazoa"/>
        </authorList>
    </citation>
    <scope>IDENTIFICATION</scope>
    <source>
        <strain evidence="4">Epiroticus2</strain>
    </source>
</reference>
<feature type="transmembrane region" description="Helical" evidence="2">
    <location>
        <begin position="640"/>
        <end position="662"/>
    </location>
</feature>
<dbReference type="EnsemblMetazoa" id="AEPI003502-RA">
    <property type="protein sequence ID" value="AEPI003502-PA"/>
    <property type="gene ID" value="AEPI003502"/>
</dbReference>
<feature type="region of interest" description="Disordered" evidence="1">
    <location>
        <begin position="481"/>
        <end position="509"/>
    </location>
</feature>
<keyword evidence="2" id="KW-1133">Transmembrane helix</keyword>
<keyword evidence="3" id="KW-0732">Signal</keyword>
<feature type="region of interest" description="Disordered" evidence="1">
    <location>
        <begin position="226"/>
        <end position="263"/>
    </location>
</feature>
<feature type="signal peptide" evidence="3">
    <location>
        <begin position="1"/>
        <end position="33"/>
    </location>
</feature>
<organism evidence="4 5">
    <name type="scientific">Anopheles epiroticus</name>
    <dbReference type="NCBI Taxonomy" id="199890"/>
    <lineage>
        <taxon>Eukaryota</taxon>
        <taxon>Metazoa</taxon>
        <taxon>Ecdysozoa</taxon>
        <taxon>Arthropoda</taxon>
        <taxon>Hexapoda</taxon>
        <taxon>Insecta</taxon>
        <taxon>Pterygota</taxon>
        <taxon>Neoptera</taxon>
        <taxon>Endopterygota</taxon>
        <taxon>Diptera</taxon>
        <taxon>Nematocera</taxon>
        <taxon>Culicoidea</taxon>
        <taxon>Culicidae</taxon>
        <taxon>Anophelinae</taxon>
        <taxon>Anopheles</taxon>
    </lineage>
</organism>